<evidence type="ECO:0000313" key="2">
    <source>
        <dbReference type="Proteomes" id="UP000298030"/>
    </source>
</evidence>
<keyword evidence="2" id="KW-1185">Reference proteome</keyword>
<sequence>MHATLLLHLSEEVIARILYLYRFNGEETSLHVERVKRRGDNSAERTEDPWSATFASSTLTVSRSFNRIGLPILWRSITITKQSNLEKIVRLAERGVASGAQLGIYTQRLELRMHAPHYNPALLRDLLPLMPNLQVFLLWNEAPRAWQDIQEWHNKYPSYPLYDALLQNCPSLTRIQLDSIEEGPDLDDILALLQCKRSLQTLRIAKMLEPISSAPFPLPKLQHLELPMTTLSFSVDERHPRNPIYLRGLDQLFSILSEHELLPHLAALEQFALSRLPRTPSGTPRPRKHEEAGEPMLTIIPTELTTKILRTLVAGDKPQSPSGGRVKLSSLSNGRSDLGLNVARVCRFLHTVSMPLLWEHLQVHSQAELATLWDIVEEGSRLDPKSSQILKTKTRRLDLEFADTYNARMAGALVRSLSNLKTLVFNYYPSFPTYFPLLPDSLIEAVVSVRPPGSGIEHIEFRSSYEPPSYSHLIRIAGRCHDLKYLHLEFVALMPGDFHLLRSPPTSIAFSQLRILSIGSANHRGYSLHTIRTNSLSQRGILQLISLFDQSPPKLPNLEQLHLFGDVCWLSPFIEKMGTKVTDLVFSSAWMDYDDGTRGLQSWLRFPSLRRLTLIVVPIVHPLPSRLDHLESVDVVESGDFGLDDTLRCATEVVLSMLLQSGYKRLSRVTLELRRGDRRRSDSVWEWMCRFHELFKGVGIELEVL</sequence>
<proteinExistence type="predicted"/>
<organism evidence="1 2">
    <name type="scientific">Coprinellus micaceus</name>
    <name type="common">Glistening ink-cap mushroom</name>
    <name type="synonym">Coprinus micaceus</name>
    <dbReference type="NCBI Taxonomy" id="71717"/>
    <lineage>
        <taxon>Eukaryota</taxon>
        <taxon>Fungi</taxon>
        <taxon>Dikarya</taxon>
        <taxon>Basidiomycota</taxon>
        <taxon>Agaricomycotina</taxon>
        <taxon>Agaricomycetes</taxon>
        <taxon>Agaricomycetidae</taxon>
        <taxon>Agaricales</taxon>
        <taxon>Agaricineae</taxon>
        <taxon>Psathyrellaceae</taxon>
        <taxon>Coprinellus</taxon>
    </lineage>
</organism>
<evidence type="ECO:0000313" key="1">
    <source>
        <dbReference type="EMBL" id="TEB20807.1"/>
    </source>
</evidence>
<dbReference type="AlphaFoldDB" id="A0A4Y7SGU6"/>
<dbReference type="EMBL" id="QPFP01000131">
    <property type="protein sequence ID" value="TEB20807.1"/>
    <property type="molecule type" value="Genomic_DNA"/>
</dbReference>
<dbReference type="SUPFAM" id="SSF52047">
    <property type="entry name" value="RNI-like"/>
    <property type="match status" value="1"/>
</dbReference>
<dbReference type="Proteomes" id="UP000298030">
    <property type="component" value="Unassembled WGS sequence"/>
</dbReference>
<comment type="caution">
    <text evidence="1">The sequence shown here is derived from an EMBL/GenBank/DDBJ whole genome shotgun (WGS) entry which is preliminary data.</text>
</comment>
<protein>
    <submittedName>
        <fullName evidence="1">Uncharacterized protein</fullName>
    </submittedName>
</protein>
<gene>
    <name evidence="1" type="ORF">FA13DRAFT_1800632</name>
</gene>
<reference evidence="1 2" key="1">
    <citation type="journal article" date="2019" name="Nat. Ecol. Evol.">
        <title>Megaphylogeny resolves global patterns of mushroom evolution.</title>
        <authorList>
            <person name="Varga T."/>
            <person name="Krizsan K."/>
            <person name="Foldi C."/>
            <person name="Dima B."/>
            <person name="Sanchez-Garcia M."/>
            <person name="Sanchez-Ramirez S."/>
            <person name="Szollosi G.J."/>
            <person name="Szarkandi J.G."/>
            <person name="Papp V."/>
            <person name="Albert L."/>
            <person name="Andreopoulos W."/>
            <person name="Angelini C."/>
            <person name="Antonin V."/>
            <person name="Barry K.W."/>
            <person name="Bougher N.L."/>
            <person name="Buchanan P."/>
            <person name="Buyck B."/>
            <person name="Bense V."/>
            <person name="Catcheside P."/>
            <person name="Chovatia M."/>
            <person name="Cooper J."/>
            <person name="Damon W."/>
            <person name="Desjardin D."/>
            <person name="Finy P."/>
            <person name="Geml J."/>
            <person name="Haridas S."/>
            <person name="Hughes K."/>
            <person name="Justo A."/>
            <person name="Karasinski D."/>
            <person name="Kautmanova I."/>
            <person name="Kiss B."/>
            <person name="Kocsube S."/>
            <person name="Kotiranta H."/>
            <person name="LaButti K.M."/>
            <person name="Lechner B.E."/>
            <person name="Liimatainen K."/>
            <person name="Lipzen A."/>
            <person name="Lukacs Z."/>
            <person name="Mihaltcheva S."/>
            <person name="Morgado L.N."/>
            <person name="Niskanen T."/>
            <person name="Noordeloos M.E."/>
            <person name="Ohm R.A."/>
            <person name="Ortiz-Santana B."/>
            <person name="Ovrebo C."/>
            <person name="Racz N."/>
            <person name="Riley R."/>
            <person name="Savchenko A."/>
            <person name="Shiryaev A."/>
            <person name="Soop K."/>
            <person name="Spirin V."/>
            <person name="Szebenyi C."/>
            <person name="Tomsovsky M."/>
            <person name="Tulloss R.E."/>
            <person name="Uehling J."/>
            <person name="Grigoriev I.V."/>
            <person name="Vagvolgyi C."/>
            <person name="Papp T."/>
            <person name="Martin F.M."/>
            <person name="Miettinen O."/>
            <person name="Hibbett D.S."/>
            <person name="Nagy L.G."/>
        </authorList>
    </citation>
    <scope>NUCLEOTIDE SEQUENCE [LARGE SCALE GENOMIC DNA]</scope>
    <source>
        <strain evidence="1 2">FP101781</strain>
    </source>
</reference>
<name>A0A4Y7SGU6_COPMI</name>
<dbReference type="Gene3D" id="3.80.10.10">
    <property type="entry name" value="Ribonuclease Inhibitor"/>
    <property type="match status" value="1"/>
</dbReference>
<accession>A0A4Y7SGU6</accession>
<dbReference type="InterPro" id="IPR032675">
    <property type="entry name" value="LRR_dom_sf"/>
</dbReference>